<feature type="region of interest" description="Disordered" evidence="17">
    <location>
        <begin position="1214"/>
        <end position="1240"/>
    </location>
</feature>
<dbReference type="Gene3D" id="2.80.10.50">
    <property type="match status" value="2"/>
</dbReference>
<keyword evidence="14 16" id="KW-1071">Ligand-gated ion channel</keyword>
<dbReference type="GO" id="GO:0030667">
    <property type="term" value="C:secretory granule membrane"/>
    <property type="evidence" value="ECO:0007669"/>
    <property type="project" value="TreeGrafter"/>
</dbReference>
<dbReference type="SUPFAM" id="SSF100909">
    <property type="entry name" value="IP3 receptor type 1 binding core, domain 2"/>
    <property type="match status" value="2"/>
</dbReference>
<keyword evidence="6" id="KW-0812">Transmembrane</keyword>
<dbReference type="InterPro" id="IPR000493">
    <property type="entry name" value="InsP3_rcpt"/>
</dbReference>
<dbReference type="GO" id="GO:0005509">
    <property type="term" value="F:calcium ion binding"/>
    <property type="evidence" value="ECO:0007669"/>
    <property type="project" value="TreeGrafter"/>
</dbReference>
<keyword evidence="13 16" id="KW-0675">Receptor</keyword>
<dbReference type="InterPro" id="IPR000699">
    <property type="entry name" value="RIH_dom"/>
</dbReference>
<evidence type="ECO:0000256" key="17">
    <source>
        <dbReference type="SAM" id="MobiDB-lite"/>
    </source>
</evidence>
<dbReference type="Pfam" id="PF08709">
    <property type="entry name" value="Ins145_P3_rec"/>
    <property type="match status" value="1"/>
</dbReference>
<name>A0A8J2RIW8_9CRUS</name>
<dbReference type="CDD" id="cd23277">
    <property type="entry name" value="beta-trefoil_MIR_ITPR"/>
    <property type="match status" value="1"/>
</dbReference>
<evidence type="ECO:0000256" key="7">
    <source>
        <dbReference type="ARBA" id="ARBA00022737"/>
    </source>
</evidence>
<dbReference type="PANTHER" id="PTHR13715">
    <property type="entry name" value="RYANODINE RECEPTOR AND IP3 RECEPTOR"/>
    <property type="match status" value="1"/>
</dbReference>
<dbReference type="SUPFAM" id="SSF82109">
    <property type="entry name" value="MIR domain"/>
    <property type="match status" value="2"/>
</dbReference>
<reference evidence="19" key="1">
    <citation type="submission" date="2021-11" db="EMBL/GenBank/DDBJ databases">
        <authorList>
            <person name="Schell T."/>
        </authorList>
    </citation>
    <scope>NUCLEOTIDE SEQUENCE</scope>
    <source>
        <strain evidence="19">M5</strain>
    </source>
</reference>
<keyword evidence="3 16" id="KW-0813">Transport</keyword>
<sequence length="1316" mass="148147">MGELLGSGSFLHLGDIVSLFAEGSVSAFLSTLGLVDDRCVVNPEAGDLTNPPKKFRDCLFKICPMNRYSSQKQFWKAAKQSSAGGGSGDASLLKRLHHAAEIEKKQNETENKKVMGSLVRYGSVVQLLHLKSNKFLTVNKRLPALLEKNAMRVSLDPSGNEGSWFYILPFYKLRSTGDTVVLGDKVILNPVNGGSQVLHVAANHELPDNPGCKEVNVVNSTTPWKISLFMEHRENLDDVLKGGDVVRLFHAEQEKFLTMDEHKKKQHVFLRTTGRVSATSATSSKALWEVEVVQHDPIWRPKWMTTRLWTGMRSKLRDSNNGPVYHLVPVPHANEIASIFELDPTTLTRADSLVPQSSFVRLRHLCTNTWVHSTAIPIDKDEEKPVMSKVGSAIIKEDKEAFALVPVPAIEVRDLDFANDACKVLVGVSARLEKGTISQNERRSVTSLLQDIIYFIANGEADQNKSDALELQVTVTNRDRQKLLREQSILKQLFKILQTPFLEPSKDGEGPWLRLDELQDPKNAPYKYIFRLCYRIFRLSFQDYRKNQEYIAKHFGFMQKQIGYDILAEDTITALLHNNRKRFLDYLSDLCLSNKVAIPVTQELICKSVLSPENADILLDTRMLLTPQEMEMDPDSFNYEDDDVILIWGRHQTTRKLADLALRARGGGVEEQAILDYYRHQLDLFSNMCLDRQYLAINRLSEHLGIDLILKSMADEALPYELRASFCRLLLHMHVDRDPQEPVTPVKYARLWSEIPKQLSIEDYDNKLPEHENKEAVHQKFSSTMIFVEDYLCNLVHKAWSLHCKDQNKLTFEVVKLARELIYFGFYSFSDLLRLTRTLLNILDSASSPADAEYFHRNNQQQQTTSNQEIETPDGGGVLRSLSDMGAVMTSLALGTAGFAKSPMPLSLRKKQAQAALKKEDPLVMDTKLKIIEILQFIMNMRLDYRISCLLSIFRREFDESSPSGGASGNDTPKLLEKRIDLESISLKAERMENVEDDDDDGAICDLDLDGQGGKTFLRVLLLLTMHDSPPLVSGALRLLFRHFSQRHEVLQAFKQVQLLVSDSDVESYKQIKADLDGLRLLVEKSELWVYKAKMATAEDEVGSPGINGGGDEKTVAIKKEPLDILDEEGQGQPDSLLLSLDNNNSIIQNHPMLPPNKKPAVRGPMLSSSDKQGSAIDLDIGPPLDESQAINYKQIQQILARMNRLCVQPILSTTSSSSGGGSGGSVSGSGVGSSGGLRPRKHEQRLLRNMGVHTVVLDLLQIPYDRKEDVRMNELMRLAHEFLQNFCRGNQPNQALLHKHLELFLTPGYCAKIPT</sequence>
<evidence type="ECO:0000256" key="6">
    <source>
        <dbReference type="ARBA" id="ARBA00022692"/>
    </source>
</evidence>
<keyword evidence="7" id="KW-0677">Repeat</keyword>
<evidence type="ECO:0000256" key="11">
    <source>
        <dbReference type="ARBA" id="ARBA00023065"/>
    </source>
</evidence>
<evidence type="ECO:0000259" key="18">
    <source>
        <dbReference type="PROSITE" id="PS50919"/>
    </source>
</evidence>
<comment type="caution">
    <text evidence="19">The sequence shown here is derived from an EMBL/GenBank/DDBJ whole genome shotgun (WGS) entry which is preliminary data.</text>
</comment>
<protein>
    <recommendedName>
        <fullName evidence="16">Inositol 1,4,5-trisphosphate receptor</fullName>
    </recommendedName>
</protein>
<dbReference type="GO" id="GO:0005220">
    <property type="term" value="F:inositol 1,4,5-trisphosphate-gated calcium channel activity"/>
    <property type="evidence" value="ECO:0007669"/>
    <property type="project" value="UniProtKB-UniRule"/>
</dbReference>
<comment type="subcellular location">
    <subcellularLocation>
        <location evidence="1 16">Endoplasmic reticulum membrane</location>
        <topology evidence="1 16">Multi-pass membrane protein</topology>
    </subcellularLocation>
</comment>
<dbReference type="InterPro" id="IPR035910">
    <property type="entry name" value="RyR/IP3R_RIH_dom_sf"/>
</dbReference>
<dbReference type="Pfam" id="PF02815">
    <property type="entry name" value="MIR"/>
    <property type="match status" value="2"/>
</dbReference>
<evidence type="ECO:0000256" key="16">
    <source>
        <dbReference type="RuleBase" id="RU368044"/>
    </source>
</evidence>
<evidence type="ECO:0000256" key="14">
    <source>
        <dbReference type="ARBA" id="ARBA00023286"/>
    </source>
</evidence>
<organism evidence="19 20">
    <name type="scientific">Daphnia galeata</name>
    <dbReference type="NCBI Taxonomy" id="27404"/>
    <lineage>
        <taxon>Eukaryota</taxon>
        <taxon>Metazoa</taxon>
        <taxon>Ecdysozoa</taxon>
        <taxon>Arthropoda</taxon>
        <taxon>Crustacea</taxon>
        <taxon>Branchiopoda</taxon>
        <taxon>Diplostraca</taxon>
        <taxon>Cladocera</taxon>
        <taxon>Anomopoda</taxon>
        <taxon>Daphniidae</taxon>
        <taxon>Daphnia</taxon>
    </lineage>
</organism>
<feature type="compositionally biased region" description="Gly residues" evidence="17">
    <location>
        <begin position="1219"/>
        <end position="1236"/>
    </location>
</feature>
<evidence type="ECO:0000256" key="9">
    <source>
        <dbReference type="ARBA" id="ARBA00022837"/>
    </source>
</evidence>
<proteinExistence type="inferred from homology"/>
<evidence type="ECO:0000256" key="5">
    <source>
        <dbReference type="ARBA" id="ARBA00022673"/>
    </source>
</evidence>
<keyword evidence="15 16" id="KW-0407">Ion channel</keyword>
<dbReference type="PRINTS" id="PR00779">
    <property type="entry name" value="INSP3RECEPTR"/>
</dbReference>
<keyword evidence="5 16" id="KW-0107">Calcium channel</keyword>
<evidence type="ECO:0000256" key="4">
    <source>
        <dbReference type="ARBA" id="ARBA00022568"/>
    </source>
</evidence>
<dbReference type="GO" id="GO:0005789">
    <property type="term" value="C:endoplasmic reticulum membrane"/>
    <property type="evidence" value="ECO:0007669"/>
    <property type="project" value="UniProtKB-SubCell"/>
</dbReference>
<dbReference type="SMART" id="SM00472">
    <property type="entry name" value="MIR"/>
    <property type="match status" value="3"/>
</dbReference>
<evidence type="ECO:0000313" key="20">
    <source>
        <dbReference type="Proteomes" id="UP000789390"/>
    </source>
</evidence>
<dbReference type="Gene3D" id="1.25.10.30">
    <property type="entry name" value="IP3 receptor type 1 binding core, RIH domain"/>
    <property type="match status" value="1"/>
</dbReference>
<dbReference type="GO" id="GO:0016529">
    <property type="term" value="C:sarcoplasmic reticulum"/>
    <property type="evidence" value="ECO:0007669"/>
    <property type="project" value="TreeGrafter"/>
</dbReference>
<dbReference type="GO" id="GO:0005886">
    <property type="term" value="C:plasma membrane"/>
    <property type="evidence" value="ECO:0007669"/>
    <property type="project" value="TreeGrafter"/>
</dbReference>
<keyword evidence="8 16" id="KW-0256">Endoplasmic reticulum</keyword>
<dbReference type="GO" id="GO:0051209">
    <property type="term" value="P:release of sequestered calcium ion into cytosol"/>
    <property type="evidence" value="ECO:0007669"/>
    <property type="project" value="UniProtKB-UniRule"/>
</dbReference>
<dbReference type="InterPro" id="IPR015925">
    <property type="entry name" value="Ryanodine_IP3_receptor"/>
</dbReference>
<dbReference type="EMBL" id="CAKKLH010000042">
    <property type="protein sequence ID" value="CAH0100621.1"/>
    <property type="molecule type" value="Genomic_DNA"/>
</dbReference>
<dbReference type="InterPro" id="IPR014821">
    <property type="entry name" value="Ins145_P3_rcpt"/>
</dbReference>
<feature type="region of interest" description="Disordered" evidence="17">
    <location>
        <begin position="1151"/>
        <end position="1181"/>
    </location>
</feature>
<evidence type="ECO:0000256" key="2">
    <source>
        <dbReference type="ARBA" id="ARBA00009453"/>
    </source>
</evidence>
<dbReference type="GO" id="GO:0070679">
    <property type="term" value="F:inositol 1,4,5 trisphosphate binding"/>
    <property type="evidence" value="ECO:0007669"/>
    <property type="project" value="UniProtKB-UniRule"/>
</dbReference>
<keyword evidence="4 16" id="KW-0109">Calcium transport</keyword>
<accession>A0A8J2RIW8</accession>
<evidence type="ECO:0000313" key="19">
    <source>
        <dbReference type="EMBL" id="CAH0100621.1"/>
    </source>
</evidence>
<comment type="function">
    <text evidence="16">Receptor for inositol 1,4,5-trisphosphate, a second messenger that mediates the release of intracellular calcium.</text>
</comment>
<dbReference type="Proteomes" id="UP000789390">
    <property type="component" value="Unassembled WGS sequence"/>
</dbReference>
<dbReference type="FunFam" id="2.80.10.50:FF:000005">
    <property type="entry name" value="Inositol 1,4,5-trisphosphate receptor type 2"/>
    <property type="match status" value="1"/>
</dbReference>
<comment type="domain">
    <text evidence="16">The receptor contains a calcium channel in its C-terminal extremity. Its large N-terminal cytoplasmic region has the ligand-binding site in the N-terminus and modulatory sites in the middle portion immediately upstream of the channel region.</text>
</comment>
<keyword evidence="9 16" id="KW-0106">Calcium</keyword>
<dbReference type="GO" id="GO:0035091">
    <property type="term" value="F:phosphatidylinositol binding"/>
    <property type="evidence" value="ECO:0007669"/>
    <property type="project" value="TreeGrafter"/>
</dbReference>
<keyword evidence="11 16" id="KW-0406">Ion transport</keyword>
<keyword evidence="10" id="KW-1133">Transmembrane helix</keyword>
<evidence type="ECO:0000256" key="10">
    <source>
        <dbReference type="ARBA" id="ARBA00022989"/>
    </source>
</evidence>
<comment type="similarity">
    <text evidence="2 16">Belongs to the InsP3 receptor family.</text>
</comment>
<feature type="domain" description="MIR" evidence="18">
    <location>
        <begin position="116"/>
        <end position="170"/>
    </location>
</feature>
<evidence type="ECO:0000256" key="15">
    <source>
        <dbReference type="ARBA" id="ARBA00023303"/>
    </source>
</evidence>
<dbReference type="PANTHER" id="PTHR13715:SF102">
    <property type="entry name" value="INOSITOL 1,4,5-TRISPHOSPHATE RECEPTOR"/>
    <property type="match status" value="1"/>
</dbReference>
<dbReference type="FunFam" id="2.80.10.50:FF:000002">
    <property type="entry name" value="Inositol 1,4,5-trisphosphate receptor type 2"/>
    <property type="match status" value="1"/>
</dbReference>
<dbReference type="InterPro" id="IPR016093">
    <property type="entry name" value="MIR_motif"/>
</dbReference>
<evidence type="ECO:0000256" key="12">
    <source>
        <dbReference type="ARBA" id="ARBA00023136"/>
    </source>
</evidence>
<dbReference type="FunFam" id="1.25.10.30:FF:000001">
    <property type="entry name" value="Inositol 1,4,5-trisphosphate receptor, type 2"/>
    <property type="match status" value="1"/>
</dbReference>
<keyword evidence="20" id="KW-1185">Reference proteome</keyword>
<keyword evidence="12 16" id="KW-0472">Membrane</keyword>
<evidence type="ECO:0000256" key="13">
    <source>
        <dbReference type="ARBA" id="ARBA00023170"/>
    </source>
</evidence>
<comment type="subunit">
    <text evidence="16">Homotetramer.</text>
</comment>
<dbReference type="InterPro" id="IPR036300">
    <property type="entry name" value="MIR_dom_sf"/>
</dbReference>
<dbReference type="Pfam" id="PF01365">
    <property type="entry name" value="RYDR_ITPR"/>
    <property type="match status" value="2"/>
</dbReference>
<feature type="domain" description="MIR" evidence="18">
    <location>
        <begin position="237"/>
        <end position="293"/>
    </location>
</feature>
<evidence type="ECO:0000256" key="3">
    <source>
        <dbReference type="ARBA" id="ARBA00022448"/>
    </source>
</evidence>
<evidence type="ECO:0000256" key="8">
    <source>
        <dbReference type="ARBA" id="ARBA00022824"/>
    </source>
</evidence>
<dbReference type="PROSITE" id="PS50919">
    <property type="entry name" value="MIR"/>
    <property type="match status" value="2"/>
</dbReference>
<dbReference type="OrthoDB" id="76898at2759"/>
<gene>
    <name evidence="19" type="ORF">DGAL_LOCUS2905</name>
</gene>
<evidence type="ECO:0000256" key="1">
    <source>
        <dbReference type="ARBA" id="ARBA00004477"/>
    </source>
</evidence>